<keyword evidence="2" id="KW-1185">Reference proteome</keyword>
<sequence length="33" mass="4113">MASHFLRILLIFHFERNCMIIRRSLRGNLRWVI</sequence>
<dbReference type="AlphaFoldDB" id="A0AAP0M1Z9"/>
<accession>A0AAP0M1Z9</accession>
<proteinExistence type="predicted"/>
<dbReference type="EMBL" id="JBCGBO010000006">
    <property type="protein sequence ID" value="KAK9192950.1"/>
    <property type="molecule type" value="Genomic_DNA"/>
</dbReference>
<gene>
    <name evidence="1" type="ORF">WN944_003645</name>
</gene>
<name>A0AAP0M1Z9_9ROSI</name>
<organism evidence="1 2">
    <name type="scientific">Citrus x changshan-huyou</name>
    <dbReference type="NCBI Taxonomy" id="2935761"/>
    <lineage>
        <taxon>Eukaryota</taxon>
        <taxon>Viridiplantae</taxon>
        <taxon>Streptophyta</taxon>
        <taxon>Embryophyta</taxon>
        <taxon>Tracheophyta</taxon>
        <taxon>Spermatophyta</taxon>
        <taxon>Magnoliopsida</taxon>
        <taxon>eudicotyledons</taxon>
        <taxon>Gunneridae</taxon>
        <taxon>Pentapetalae</taxon>
        <taxon>rosids</taxon>
        <taxon>malvids</taxon>
        <taxon>Sapindales</taxon>
        <taxon>Rutaceae</taxon>
        <taxon>Aurantioideae</taxon>
        <taxon>Citrus</taxon>
    </lineage>
</organism>
<evidence type="ECO:0000313" key="1">
    <source>
        <dbReference type="EMBL" id="KAK9192950.1"/>
    </source>
</evidence>
<evidence type="ECO:0000313" key="2">
    <source>
        <dbReference type="Proteomes" id="UP001428341"/>
    </source>
</evidence>
<reference evidence="1 2" key="1">
    <citation type="submission" date="2024-05" db="EMBL/GenBank/DDBJ databases">
        <title>Haplotype-resolved chromosome-level genome assembly of Huyou (Citrus changshanensis).</title>
        <authorList>
            <person name="Miao C."/>
            <person name="Chen W."/>
            <person name="Wu Y."/>
            <person name="Wang L."/>
            <person name="Zhao S."/>
            <person name="Grierson D."/>
            <person name="Xu C."/>
            <person name="Chen K."/>
        </authorList>
    </citation>
    <scope>NUCLEOTIDE SEQUENCE [LARGE SCALE GENOMIC DNA]</scope>
    <source>
        <strain evidence="1">01-14</strain>
        <tissue evidence="1">Leaf</tissue>
    </source>
</reference>
<comment type="caution">
    <text evidence="1">The sequence shown here is derived from an EMBL/GenBank/DDBJ whole genome shotgun (WGS) entry which is preliminary data.</text>
</comment>
<dbReference type="Proteomes" id="UP001428341">
    <property type="component" value="Unassembled WGS sequence"/>
</dbReference>
<protein>
    <submittedName>
        <fullName evidence="1">Uncharacterized protein</fullName>
    </submittedName>
</protein>